<sequence length="428" mass="47406">MKVLVLGAGVIGTTSAYFLAKQGHDVTVIDRQESVAMEASHANAGCLSYGFTSPLASPGLPFNILKWALSGRSPLVVNPNMSIETIKFMYRLYKNCNSKSYEVNKSRMLRIANYSQKALLQIEADFDINYVQRKQGSLQLFWDSKEIDKAKKDISILEKFNIKSELLDPEGCLKIEPGLRYVKNQIAGGIQFTDDFTGNCYLFSNEIYKKCLEMGVNFEFKTEINAIETHNNAVSAVLTSKGEFKADCYSVSLGSHSNNILSQIGIQTPIYPVKGYSITLPVLADKDAPQSTIMDERNKIAITRLGDTIRVAGIAHLTDFNKELRAKSLESLKQGIDRLFPNSYEQTNDLNFWTGFRPSTPDSTPIIGPTPYSNLYLNTGHGTLGWTMSAGSGKLLANLISGSEPEISLEGIDMSRYSFANRTPQNYG</sequence>
<gene>
    <name evidence="4" type="ORF">W908_04670</name>
</gene>
<dbReference type="NCBIfam" id="NF001933">
    <property type="entry name" value="PRK00711.1"/>
    <property type="match status" value="1"/>
</dbReference>
<accession>A0A0M5KT09</accession>
<protein>
    <submittedName>
        <fullName evidence="4">D-amino acid dehydrogenase small subunit</fullName>
        <ecNumber evidence="4">1.4.99.1</ecNumber>
    </submittedName>
</protein>
<keyword evidence="5" id="KW-1185">Reference proteome</keyword>
<dbReference type="SUPFAM" id="SSF54373">
    <property type="entry name" value="FAD-linked reductases, C-terminal domain"/>
    <property type="match status" value="1"/>
</dbReference>
<evidence type="ECO:0000313" key="5">
    <source>
        <dbReference type="Proteomes" id="UP000068905"/>
    </source>
</evidence>
<dbReference type="RefSeq" id="WP_053820127.1">
    <property type="nucleotide sequence ID" value="NZ_CP006911.1"/>
</dbReference>
<dbReference type="GO" id="GO:0008718">
    <property type="term" value="F:D-amino-acid dehydrogenase activity"/>
    <property type="evidence" value="ECO:0007669"/>
    <property type="project" value="TreeGrafter"/>
</dbReference>
<dbReference type="Gene3D" id="3.50.50.60">
    <property type="entry name" value="FAD/NAD(P)-binding domain"/>
    <property type="match status" value="2"/>
</dbReference>
<dbReference type="OrthoDB" id="9805337at2"/>
<feature type="domain" description="FAD dependent oxidoreductase" evidence="3">
    <location>
        <begin position="2"/>
        <end position="399"/>
    </location>
</feature>
<dbReference type="EMBL" id="CP006911">
    <property type="protein sequence ID" value="ALE01916.1"/>
    <property type="molecule type" value="Genomic_DNA"/>
</dbReference>
<organism evidence="4 5">
    <name type="scientific">Candidatus Pseudothioglobus singularis PS1</name>
    <dbReference type="NCBI Taxonomy" id="1125411"/>
    <lineage>
        <taxon>Bacteria</taxon>
        <taxon>Pseudomonadati</taxon>
        <taxon>Pseudomonadota</taxon>
        <taxon>Gammaproteobacteria</taxon>
        <taxon>Candidatus Pseudothioglobaceae</taxon>
        <taxon>Candidatus Pseudothioglobus</taxon>
    </lineage>
</organism>
<dbReference type="Gene3D" id="3.30.9.10">
    <property type="entry name" value="D-Amino Acid Oxidase, subunit A, domain 2"/>
    <property type="match status" value="1"/>
</dbReference>
<name>A0A0M5KT09_9GAMM</name>
<evidence type="ECO:0000256" key="1">
    <source>
        <dbReference type="ARBA" id="ARBA00009410"/>
    </source>
</evidence>
<reference evidence="4 5" key="1">
    <citation type="journal article" date="2015" name="Genome Announc.">
        <title>Genome Sequence of 'Candidatus Thioglobus singularis' Strain PS1, a Mixotroph from the SUP05 Clade of Marine Gammaproteobacteria.</title>
        <authorList>
            <person name="Marshall K.T."/>
            <person name="Morris R.M."/>
        </authorList>
    </citation>
    <scope>NUCLEOTIDE SEQUENCE [LARGE SCALE GENOMIC DNA]</scope>
    <source>
        <strain evidence="4 5">PS1</strain>
    </source>
</reference>
<dbReference type="AlphaFoldDB" id="A0A0M5KT09"/>
<dbReference type="PANTHER" id="PTHR13847">
    <property type="entry name" value="SARCOSINE DEHYDROGENASE-RELATED"/>
    <property type="match status" value="1"/>
</dbReference>
<dbReference type="EC" id="1.4.99.1" evidence="4"/>
<dbReference type="Proteomes" id="UP000068905">
    <property type="component" value="Chromosome"/>
</dbReference>
<dbReference type="PANTHER" id="PTHR13847:SF280">
    <property type="entry name" value="D-AMINO ACID DEHYDROGENASE"/>
    <property type="match status" value="1"/>
</dbReference>
<dbReference type="GO" id="GO:0005737">
    <property type="term" value="C:cytoplasm"/>
    <property type="evidence" value="ECO:0007669"/>
    <property type="project" value="TreeGrafter"/>
</dbReference>
<proteinExistence type="inferred from homology"/>
<evidence type="ECO:0000256" key="2">
    <source>
        <dbReference type="ARBA" id="ARBA00023002"/>
    </source>
</evidence>
<dbReference type="SUPFAM" id="SSF51905">
    <property type="entry name" value="FAD/NAD(P)-binding domain"/>
    <property type="match status" value="1"/>
</dbReference>
<dbReference type="GO" id="GO:0005886">
    <property type="term" value="C:plasma membrane"/>
    <property type="evidence" value="ECO:0007669"/>
    <property type="project" value="TreeGrafter"/>
</dbReference>
<evidence type="ECO:0000259" key="3">
    <source>
        <dbReference type="Pfam" id="PF01266"/>
    </source>
</evidence>
<keyword evidence="2 4" id="KW-0560">Oxidoreductase</keyword>
<comment type="similarity">
    <text evidence="1">Belongs to the DadA oxidoreductase family.</text>
</comment>
<dbReference type="PATRIC" id="fig|1125411.7.peg.917"/>
<dbReference type="InterPro" id="IPR006076">
    <property type="entry name" value="FAD-dep_OxRdtase"/>
</dbReference>
<dbReference type="InterPro" id="IPR036188">
    <property type="entry name" value="FAD/NAD-bd_sf"/>
</dbReference>
<evidence type="ECO:0000313" key="4">
    <source>
        <dbReference type="EMBL" id="ALE01916.1"/>
    </source>
</evidence>
<dbReference type="KEGG" id="tsn:W908_04670"/>
<dbReference type="Pfam" id="PF01266">
    <property type="entry name" value="DAO"/>
    <property type="match status" value="1"/>
</dbReference>
<dbReference type="GO" id="GO:0055130">
    <property type="term" value="P:D-alanine catabolic process"/>
    <property type="evidence" value="ECO:0007669"/>
    <property type="project" value="TreeGrafter"/>
</dbReference>
<dbReference type="STRING" id="1125411.W908_04670"/>